<feature type="compositionally biased region" description="Low complexity" evidence="7">
    <location>
        <begin position="14"/>
        <end position="28"/>
    </location>
</feature>
<evidence type="ECO:0000313" key="11">
    <source>
        <dbReference type="EMBL" id="SDP65633.1"/>
    </source>
</evidence>
<evidence type="ECO:0000256" key="8">
    <source>
        <dbReference type="SAM" id="Phobius"/>
    </source>
</evidence>
<organism evidence="11 12">
    <name type="scientific">Paracidovorax cattleyae</name>
    <dbReference type="NCBI Taxonomy" id="80868"/>
    <lineage>
        <taxon>Bacteria</taxon>
        <taxon>Pseudomonadati</taxon>
        <taxon>Pseudomonadota</taxon>
        <taxon>Betaproteobacteria</taxon>
        <taxon>Burkholderiales</taxon>
        <taxon>Comamonadaceae</taxon>
        <taxon>Paracidovorax</taxon>
    </lineage>
</organism>
<evidence type="ECO:0000259" key="9">
    <source>
        <dbReference type="Pfam" id="PF01435"/>
    </source>
</evidence>
<dbReference type="PANTHER" id="PTHR22726">
    <property type="entry name" value="METALLOENDOPEPTIDASE OMA1"/>
    <property type="match status" value="1"/>
</dbReference>
<dbReference type="OrthoDB" id="9810445at2"/>
<dbReference type="GO" id="GO:0046872">
    <property type="term" value="F:metal ion binding"/>
    <property type="evidence" value="ECO:0007669"/>
    <property type="project" value="UniProtKB-KW"/>
</dbReference>
<feature type="compositionally biased region" description="Basic and acidic residues" evidence="7">
    <location>
        <begin position="410"/>
        <end position="420"/>
    </location>
</feature>
<evidence type="ECO:0000256" key="1">
    <source>
        <dbReference type="ARBA" id="ARBA00001947"/>
    </source>
</evidence>
<dbReference type="Pfam" id="PF01435">
    <property type="entry name" value="Peptidase_M48"/>
    <property type="match status" value="1"/>
</dbReference>
<dbReference type="GO" id="GO:0016020">
    <property type="term" value="C:membrane"/>
    <property type="evidence" value="ECO:0007669"/>
    <property type="project" value="TreeGrafter"/>
</dbReference>
<evidence type="ECO:0000259" key="10">
    <source>
        <dbReference type="Pfam" id="PF23368"/>
    </source>
</evidence>
<evidence type="ECO:0000256" key="7">
    <source>
        <dbReference type="SAM" id="MobiDB-lite"/>
    </source>
</evidence>
<dbReference type="GO" id="GO:0051603">
    <property type="term" value="P:proteolysis involved in protein catabolic process"/>
    <property type="evidence" value="ECO:0007669"/>
    <property type="project" value="TreeGrafter"/>
</dbReference>
<feature type="transmembrane region" description="Helical" evidence="8">
    <location>
        <begin position="137"/>
        <end position="156"/>
    </location>
</feature>
<reference evidence="12" key="1">
    <citation type="submission" date="2016-10" db="EMBL/GenBank/DDBJ databases">
        <authorList>
            <person name="Varghese N."/>
            <person name="Submissions S."/>
        </authorList>
    </citation>
    <scope>NUCLEOTIDE SEQUENCE [LARGE SCALE GENOMIC DNA]</scope>
    <source>
        <strain evidence="12">DSM 17101</strain>
    </source>
</reference>
<comment type="cofactor">
    <cofactor evidence="1">
        <name>Zn(2+)</name>
        <dbReference type="ChEBI" id="CHEBI:29105"/>
    </cofactor>
</comment>
<keyword evidence="8" id="KW-0812">Transmembrane</keyword>
<name>A0A1H0UHM7_9BURK</name>
<gene>
    <name evidence="11" type="ORF">SAMN04489708_1202</name>
</gene>
<dbReference type="AlphaFoldDB" id="A0A1H0UHM7"/>
<keyword evidence="5" id="KW-0862">Zinc</keyword>
<evidence type="ECO:0000256" key="6">
    <source>
        <dbReference type="ARBA" id="ARBA00023049"/>
    </source>
</evidence>
<proteinExistence type="predicted"/>
<dbReference type="InterPro" id="IPR001915">
    <property type="entry name" value="Peptidase_M48"/>
</dbReference>
<keyword evidence="6" id="KW-0482">Metalloprotease</keyword>
<dbReference type="Proteomes" id="UP000199317">
    <property type="component" value="Unassembled WGS sequence"/>
</dbReference>
<keyword evidence="3" id="KW-0479">Metal-binding</keyword>
<feature type="domain" description="Peptidase M48" evidence="9">
    <location>
        <begin position="236"/>
        <end position="444"/>
    </location>
</feature>
<evidence type="ECO:0000256" key="2">
    <source>
        <dbReference type="ARBA" id="ARBA00022670"/>
    </source>
</evidence>
<keyword evidence="2 11" id="KW-0645">Protease</keyword>
<feature type="compositionally biased region" description="Pro residues" evidence="7">
    <location>
        <begin position="1"/>
        <end position="10"/>
    </location>
</feature>
<dbReference type="Gene3D" id="3.30.2010.10">
    <property type="entry name" value="Metalloproteases ('zincins'), catalytic domain"/>
    <property type="match status" value="1"/>
</dbReference>
<sequence length="453" mass="47440">MTSAAPPPPRADSGHAAPGAGTPSGTAPQPVPARWFDGRSSQGRAVLAAIAPGLRGPELMLHPVGAGGGNPEHFAHDAVDWPEAWNPRRPPPRLAVDLGERGSLEIAGDGIARWHAALQAAGHRAGIAQRMQTRRGMLAAVLLASVLVLALFYRYGTPWLATQLTRAVPPGWETSLARETLERMDGDLLRPSRLAPERQQQLRARFDTLVQGMPSAPQRYAGYAPALRLEFRRGMGANAFALPGGTVVITDGLAETASRQGLGDDAVAGVLAHEIGHVVYRHTTRTVVEQGVLNIGLGLALGDVSSLLSTGGALVTGLAYSRAHEREADCYALALMGHARLPTAPMADLLLAIAQEQREAPPRGKAPAGDRTKDGREEQDDADGAAGQRGEGGTAAKPPEAPGSNPAARETPEAPPRKGSGDSVWMGLLATHPGTEQRAAELRAGHAPHCARP</sequence>
<evidence type="ECO:0000256" key="5">
    <source>
        <dbReference type="ARBA" id="ARBA00022833"/>
    </source>
</evidence>
<feature type="domain" description="DUF7092" evidence="10">
    <location>
        <begin position="31"/>
        <end position="117"/>
    </location>
</feature>
<evidence type="ECO:0000256" key="3">
    <source>
        <dbReference type="ARBA" id="ARBA00022723"/>
    </source>
</evidence>
<dbReference type="InterPro" id="IPR051156">
    <property type="entry name" value="Mito/Outer_Membr_Metalloprot"/>
</dbReference>
<dbReference type="PANTHER" id="PTHR22726:SF1">
    <property type="entry name" value="METALLOENDOPEPTIDASE OMA1, MITOCHONDRIAL"/>
    <property type="match status" value="1"/>
</dbReference>
<keyword evidence="8" id="KW-1133">Transmembrane helix</keyword>
<keyword evidence="8" id="KW-0472">Membrane</keyword>
<feature type="region of interest" description="Disordered" evidence="7">
    <location>
        <begin position="1"/>
        <end position="37"/>
    </location>
</feature>
<dbReference type="EMBL" id="FNJL01000020">
    <property type="protein sequence ID" value="SDP65633.1"/>
    <property type="molecule type" value="Genomic_DNA"/>
</dbReference>
<keyword evidence="4" id="KW-0378">Hydrolase</keyword>
<keyword evidence="12" id="KW-1185">Reference proteome</keyword>
<evidence type="ECO:0000313" key="12">
    <source>
        <dbReference type="Proteomes" id="UP000199317"/>
    </source>
</evidence>
<dbReference type="GO" id="GO:0004222">
    <property type="term" value="F:metalloendopeptidase activity"/>
    <property type="evidence" value="ECO:0007669"/>
    <property type="project" value="InterPro"/>
</dbReference>
<dbReference type="RefSeq" id="WP_092836036.1">
    <property type="nucleotide sequence ID" value="NZ_FNJL01000020.1"/>
</dbReference>
<feature type="region of interest" description="Disordered" evidence="7">
    <location>
        <begin position="357"/>
        <end position="453"/>
    </location>
</feature>
<dbReference type="Pfam" id="PF23368">
    <property type="entry name" value="DUF7092"/>
    <property type="match status" value="1"/>
</dbReference>
<feature type="compositionally biased region" description="Basic and acidic residues" evidence="7">
    <location>
        <begin position="357"/>
        <end position="376"/>
    </location>
</feature>
<evidence type="ECO:0000256" key="4">
    <source>
        <dbReference type="ARBA" id="ARBA00022801"/>
    </source>
</evidence>
<dbReference type="CDD" id="cd07332">
    <property type="entry name" value="M48C_Oma1_like"/>
    <property type="match status" value="1"/>
</dbReference>
<accession>A0A1H0UHM7</accession>
<protein>
    <submittedName>
        <fullName evidence="11">Zn-dependent protease with chaperone function</fullName>
    </submittedName>
</protein>
<dbReference type="InterPro" id="IPR055518">
    <property type="entry name" value="DUF7092"/>
</dbReference>